<dbReference type="AlphaFoldDB" id="F8AGC2"/>
<dbReference type="EMBL" id="CP002779">
    <property type="protein sequence ID" value="AEH25118.1"/>
    <property type="molecule type" value="Genomic_DNA"/>
</dbReference>
<dbReference type="PANTHER" id="PTHR38007:SF1">
    <property type="entry name" value="CRISPR SYSTEM CMS PROTEIN CSM5"/>
    <property type="match status" value="1"/>
</dbReference>
<keyword evidence="4" id="KW-0694">RNA-binding</keyword>
<dbReference type="HOGENOM" id="CLU_036878_3_0_2"/>
<dbReference type="InterPro" id="IPR005537">
    <property type="entry name" value="RAMP_III_fam"/>
</dbReference>
<protein>
    <recommendedName>
        <fullName evidence="3">CRISPR system Cms protein Csm5</fullName>
    </recommendedName>
    <alternativeName>
        <fullName evidence="6">CRISPR type III A-associated protein Csm5</fullName>
    </alternativeName>
</protein>
<evidence type="ECO:0000256" key="5">
    <source>
        <dbReference type="ARBA" id="ARBA00023118"/>
    </source>
</evidence>
<proteinExistence type="inferred from homology"/>
<evidence type="ECO:0000313" key="8">
    <source>
        <dbReference type="EMBL" id="AEH25118.1"/>
    </source>
</evidence>
<dbReference type="eggNOG" id="arCOG03718">
    <property type="taxonomic scope" value="Archaea"/>
</dbReference>
<dbReference type="GO" id="GO:0051607">
    <property type="term" value="P:defense response to virus"/>
    <property type="evidence" value="ECO:0007669"/>
    <property type="project" value="UniProtKB-KW"/>
</dbReference>
<keyword evidence="5" id="KW-0051">Antiviral defense</keyword>
<evidence type="ECO:0000256" key="1">
    <source>
        <dbReference type="ARBA" id="ARBA00003088"/>
    </source>
</evidence>
<evidence type="ECO:0000256" key="6">
    <source>
        <dbReference type="ARBA" id="ARBA00031720"/>
    </source>
</evidence>
<evidence type="ECO:0000259" key="7">
    <source>
        <dbReference type="Pfam" id="PF03787"/>
    </source>
</evidence>
<dbReference type="PANTHER" id="PTHR38007">
    <property type="entry name" value="CRISPR SYSTEM CMS PROTEIN CSM5"/>
    <property type="match status" value="1"/>
</dbReference>
<evidence type="ECO:0000256" key="2">
    <source>
        <dbReference type="ARBA" id="ARBA00006680"/>
    </source>
</evidence>
<name>F8AGC2_PYRYC</name>
<accession>F8AGC2</accession>
<dbReference type="InterPro" id="IPR010173">
    <property type="entry name" value="CRISPR-assoc_Csm5"/>
</dbReference>
<reference evidence="8 9" key="1">
    <citation type="journal article" date="2011" name="J. Bacteriol.">
        <title>Complete genome sequence of the obligate piezophilic hyperthermophilic archaeon Pyrococcus yayanosii CH1.</title>
        <authorList>
            <person name="Jun X."/>
            <person name="Lupeng L."/>
            <person name="Minjuan X."/>
            <person name="Oger P."/>
            <person name="Fengping W."/>
            <person name="Jebbar M."/>
            <person name="Xiang X."/>
        </authorList>
    </citation>
    <scope>NUCLEOTIDE SEQUENCE [LARGE SCALE GENOMIC DNA]</scope>
    <source>
        <strain evidence="9">CH1 / JCM 16557</strain>
    </source>
</reference>
<evidence type="ECO:0000256" key="3">
    <source>
        <dbReference type="ARBA" id="ARBA00016113"/>
    </source>
</evidence>
<dbReference type="RefSeq" id="WP_013906174.1">
    <property type="nucleotide sequence ID" value="NC_015680.1"/>
</dbReference>
<keyword evidence="9" id="KW-1185">Reference proteome</keyword>
<sequence length="407" mass="46902">MMLRVLSPLHIGNGNQLTPVDIYPEQDRVYVLDIDKLIDDLQNLGISLEEILHLLKNPPGDRYVWKGYIDELNLNPKDYARYTLRTHGTPGKESMQIREFIKLNERPYVPGSSVKGALRTAVLYKVLKECGDSATAMNLVSRFDRKLAEKIGWSNHVVEFYVEYLLNELQKEEAAKQRGKRYNFDRKRADDLLEAIVFGMEPDRRSGVRYEPKRDPLRALIVRDSQPVGRRHLAVYRVDVIGNPQPIPIWVEALEPGTATEIEMKIEAKVLRLNSGHFNGLLWECLENYGKPWEVFEDFLWKAVNEFYDEVIKTELTELSRFGKYETNVKSFYSSLKSHDGHLLRLGWGSGWLATTVGILLRKEGKWEGVRRKLGLGRNPQSGKLSSYFPKTRRLADGLPMGWVVLQ</sequence>
<dbReference type="NCBIfam" id="TIGR01899">
    <property type="entry name" value="cas_TM1807_csm5"/>
    <property type="match status" value="1"/>
</dbReference>
<dbReference type="Pfam" id="PF03787">
    <property type="entry name" value="RAMPs"/>
    <property type="match status" value="1"/>
</dbReference>
<dbReference type="GO" id="GO:0003723">
    <property type="term" value="F:RNA binding"/>
    <property type="evidence" value="ECO:0007669"/>
    <property type="project" value="UniProtKB-KW"/>
</dbReference>
<organism evidence="8 9">
    <name type="scientific">Pyrococcus yayanosii (strain CH1 / JCM 16557)</name>
    <dbReference type="NCBI Taxonomy" id="529709"/>
    <lineage>
        <taxon>Archaea</taxon>
        <taxon>Methanobacteriati</taxon>
        <taxon>Methanobacteriota</taxon>
        <taxon>Thermococci</taxon>
        <taxon>Thermococcales</taxon>
        <taxon>Thermococcaceae</taxon>
        <taxon>Pyrococcus</taxon>
    </lineage>
</organism>
<comment type="function">
    <text evidence="1">This subunit might be involved in maturation of a crRNA intermediate to its mature form.</text>
</comment>
<dbReference type="STRING" id="529709.PYCH_14480"/>
<feature type="domain" description="CRISPR type III-associated protein" evidence="7">
    <location>
        <begin position="3"/>
        <end position="316"/>
    </location>
</feature>
<dbReference type="OrthoDB" id="86248at2157"/>
<dbReference type="Proteomes" id="UP000008386">
    <property type="component" value="Chromosome"/>
</dbReference>
<gene>
    <name evidence="8" type="ordered locus">PYCH_14480</name>
</gene>
<evidence type="ECO:0000256" key="4">
    <source>
        <dbReference type="ARBA" id="ARBA00022884"/>
    </source>
</evidence>
<evidence type="ECO:0000313" key="9">
    <source>
        <dbReference type="Proteomes" id="UP000008386"/>
    </source>
</evidence>
<dbReference type="KEGG" id="pya:PYCH_14480"/>
<dbReference type="GeneID" id="10838019"/>
<comment type="similarity">
    <text evidence="2">Belongs to the CRISPR-associated Csm5 family.</text>
</comment>